<accession>B2CKE3</accession>
<gene>
    <name evidence="2" type="primary">ND6</name>
</gene>
<reference evidence="2" key="1">
    <citation type="journal article" date="2008" name="Mol. Biol. Evol.">
        <title>Parallel evolution of truncated transfer RNA genes in arachnid mitochondrial genomes.</title>
        <authorList>
            <person name="Masta S.E."/>
            <person name="Boore J.L."/>
        </authorList>
    </citation>
    <scope>NUCLEOTIDE SEQUENCE</scope>
</reference>
<sequence>MKAILLVLVYSFYMIHHPMILSIILIMISLSVAFLLPLFSNFSWSSYIISLILIGAMLIIFIYLASLAPNEIFISYNKTTFIMLSTSIFFLSFIIPSPPSLSQPNLNLLTQLFFSQGMFLILILAVFLLITMIAVVKITSLPEGPLKSKLN</sequence>
<geneLocation type="mitochondrion" evidence="2"/>
<keyword evidence="1" id="KW-0812">Transmembrane</keyword>
<dbReference type="AlphaFoldDB" id="B2CKE3"/>
<feature type="transmembrane region" description="Helical" evidence="1">
    <location>
        <begin position="46"/>
        <end position="68"/>
    </location>
</feature>
<keyword evidence="1" id="KW-0472">Membrane</keyword>
<proteinExistence type="predicted"/>
<protein>
    <submittedName>
        <fullName evidence="2">NADH dehydrogenase subunit 6</fullName>
    </submittedName>
</protein>
<organism evidence="2">
    <name type="scientific">Phrynus sp. 1 SEM-2008</name>
    <dbReference type="NCBI Taxonomy" id="507471"/>
    <lineage>
        <taxon>Eukaryota</taxon>
        <taxon>Metazoa</taxon>
        <taxon>Ecdysozoa</taxon>
        <taxon>Arthropoda</taxon>
        <taxon>Chelicerata</taxon>
        <taxon>Arachnida</taxon>
        <taxon>Amblypygi</taxon>
        <taxon>Phrynidae</taxon>
        <taxon>Phrynus</taxon>
    </lineage>
</organism>
<evidence type="ECO:0000313" key="2">
    <source>
        <dbReference type="EMBL" id="ACA49831.1"/>
    </source>
</evidence>
<keyword evidence="1" id="KW-1133">Transmembrane helix</keyword>
<dbReference type="EMBL" id="EU520641">
    <property type="protein sequence ID" value="ACA49831.1"/>
    <property type="molecule type" value="Genomic_DNA"/>
</dbReference>
<keyword evidence="2" id="KW-0496">Mitochondrion</keyword>
<feature type="transmembrane region" description="Helical" evidence="1">
    <location>
        <begin position="80"/>
        <end position="98"/>
    </location>
</feature>
<feature type="transmembrane region" description="Helical" evidence="1">
    <location>
        <begin position="118"/>
        <end position="139"/>
    </location>
</feature>
<evidence type="ECO:0000256" key="1">
    <source>
        <dbReference type="SAM" id="Phobius"/>
    </source>
</evidence>
<name>B2CKE3_9ARAC</name>